<dbReference type="Proteomes" id="UP000014500">
    <property type="component" value="Unassembled WGS sequence"/>
</dbReference>
<dbReference type="STRING" id="126957.T1J0U4"/>
<dbReference type="PANTHER" id="PTHR45922">
    <property type="entry name" value="CLEAVAGE AND POLYADENYLATION SPECIFICITY FACTOR SUBUNIT 2"/>
    <property type="match status" value="1"/>
</dbReference>
<evidence type="ECO:0000256" key="2">
    <source>
        <dbReference type="ARBA" id="ARBA00010624"/>
    </source>
</evidence>
<dbReference type="PhylomeDB" id="T1J0U4"/>
<keyword evidence="3 6" id="KW-0507">mRNA processing</keyword>
<dbReference type="Pfam" id="PF10996">
    <property type="entry name" value="Beta-Casp"/>
    <property type="match status" value="1"/>
</dbReference>
<feature type="compositionally biased region" description="Basic and acidic residues" evidence="7">
    <location>
        <begin position="396"/>
        <end position="414"/>
    </location>
</feature>
<dbReference type="EnsemblMetazoa" id="SMAR007152-RA">
    <property type="protein sequence ID" value="SMAR007152-PA"/>
    <property type="gene ID" value="SMAR007152"/>
</dbReference>
<dbReference type="OMA" id="QSRHNME"/>
<keyword evidence="10" id="KW-1185">Reference proteome</keyword>
<dbReference type="GO" id="GO:0005847">
    <property type="term" value="C:mRNA cleavage and polyadenylation specificity factor complex"/>
    <property type="evidence" value="ECO:0007669"/>
    <property type="project" value="InterPro"/>
</dbReference>
<evidence type="ECO:0000313" key="9">
    <source>
        <dbReference type="EnsemblMetazoa" id="SMAR007152-PA"/>
    </source>
</evidence>
<reference evidence="10" key="1">
    <citation type="submission" date="2011-05" db="EMBL/GenBank/DDBJ databases">
        <authorList>
            <person name="Richards S.R."/>
            <person name="Qu J."/>
            <person name="Jiang H."/>
            <person name="Jhangiani S.N."/>
            <person name="Agravi P."/>
            <person name="Goodspeed R."/>
            <person name="Gross S."/>
            <person name="Mandapat C."/>
            <person name="Jackson L."/>
            <person name="Mathew T."/>
            <person name="Pu L."/>
            <person name="Thornton R."/>
            <person name="Saada N."/>
            <person name="Wilczek-Boney K.B."/>
            <person name="Lee S."/>
            <person name="Kovar C."/>
            <person name="Wu Y."/>
            <person name="Scherer S.E."/>
            <person name="Worley K.C."/>
            <person name="Muzny D.M."/>
            <person name="Gibbs R."/>
        </authorList>
    </citation>
    <scope>NUCLEOTIDE SEQUENCE</scope>
    <source>
        <strain evidence="10">Brora</strain>
    </source>
</reference>
<dbReference type="InterPro" id="IPR036866">
    <property type="entry name" value="RibonucZ/Hydroxyglut_hydro"/>
</dbReference>
<evidence type="ECO:0000256" key="6">
    <source>
        <dbReference type="RuleBase" id="RU365006"/>
    </source>
</evidence>
<keyword evidence="4 6" id="KW-0694">RNA-binding</keyword>
<dbReference type="CDD" id="cd16293">
    <property type="entry name" value="CPSF2-like_MBL-fold"/>
    <property type="match status" value="1"/>
</dbReference>
<feature type="compositionally biased region" description="Acidic residues" evidence="7">
    <location>
        <begin position="416"/>
        <end position="427"/>
    </location>
</feature>
<proteinExistence type="inferred from homology"/>
<dbReference type="InterPro" id="IPR011108">
    <property type="entry name" value="RMMBL"/>
</dbReference>
<dbReference type="GO" id="GO:0003723">
    <property type="term" value="F:RNA binding"/>
    <property type="evidence" value="ECO:0007669"/>
    <property type="project" value="UniProtKB-KW"/>
</dbReference>
<evidence type="ECO:0000256" key="3">
    <source>
        <dbReference type="ARBA" id="ARBA00022664"/>
    </source>
</evidence>
<dbReference type="EMBL" id="AFFK01020674">
    <property type="status" value="NOT_ANNOTATED_CDS"/>
    <property type="molecule type" value="Genomic_DNA"/>
</dbReference>
<dbReference type="InterPro" id="IPR025069">
    <property type="entry name" value="Cpsf2_C"/>
</dbReference>
<accession>T1J0U4</accession>
<sequence>MTSIIKLQPLSGVFDETPHCYICQVDEFRFLLDCGWDEKFNPHFMKEFKKHIHTIDAVLLSYPDYYHLGALPYAVGKLGLTCPIFATIPVYKMGQMFMYDLYQSRHNSEEFDLFTLDDVDAAFDKIIQLKYNQSVSLKGKGHGLTITPLMAGHMIGGTIWRIVKDGEEDIVYAVDYNHKKERHLNGCVLETISRPSLLITDAFNTNYNQSRRRQRDEQLMTNILQTLRNGGNVLVAVDTAGRVLELAHMVDQLWRNQDSGLLAYSLALLNNVSYNVVEFAKSQVEWMSDKIMRSFEGARSNPFQFKHLQLCHSLAELSRVPDPKVVLASSPDLECGFSRDLFLQWCSNPKNSVILTTRTCPGTLARYLIDNPATRTISLEIRKRVRLESTELEEYLRRGKEKEETTKKGDKNEVIDSSEESDDEMDVENQPVGKAKHDLMMKNEGKSRGGFFKQAKKSYPMFPFHEEKIRWDDYGEIIKPEDFLIMEFNPAEEETKDKTEEANEEIADISEVPTKCIRSQQMIDINCSVQFIDFEGRSDGESIRKIISSIKPRRLVVVRGSPDATMSLASYCGSAVQGKIFTPQLHECIDATTESHIYQVRLKDFLVSSLEFSRAKDAELAWVDGEIRIDEDETLVDIKPQNENSTPMEETDDDELKKDRRTNERIPTLEPLPINDISDHSTVFVNELKLSDFKQVLIRAGIHAEFSAGVLYCNNGLVAVRRNEAGRINLEGCLCEDYFRIRELLYEQYAIV</sequence>
<evidence type="ECO:0000256" key="7">
    <source>
        <dbReference type="SAM" id="MobiDB-lite"/>
    </source>
</evidence>
<feature type="domain" description="Beta-Casp" evidence="8">
    <location>
        <begin position="243"/>
        <end position="368"/>
    </location>
</feature>
<dbReference type="eggNOG" id="KOG1135">
    <property type="taxonomic scope" value="Eukaryota"/>
</dbReference>
<keyword evidence="5 6" id="KW-0539">Nucleus</keyword>
<dbReference type="Gene3D" id="3.60.15.10">
    <property type="entry name" value="Ribonuclease Z/Hydroxyacylglutathione hydrolase-like"/>
    <property type="match status" value="1"/>
</dbReference>
<dbReference type="Pfam" id="PF16661">
    <property type="entry name" value="Lactamase_B_6"/>
    <property type="match status" value="1"/>
</dbReference>
<dbReference type="Pfam" id="PF13299">
    <property type="entry name" value="CPSF100_C"/>
    <property type="match status" value="1"/>
</dbReference>
<dbReference type="InterPro" id="IPR001279">
    <property type="entry name" value="Metallo-B-lactamas"/>
</dbReference>
<evidence type="ECO:0000256" key="5">
    <source>
        <dbReference type="ARBA" id="ARBA00023242"/>
    </source>
</evidence>
<evidence type="ECO:0000259" key="8">
    <source>
        <dbReference type="SMART" id="SM01027"/>
    </source>
</evidence>
<protein>
    <recommendedName>
        <fullName evidence="6">Cleavage and polyadenylation specificity factor subunit 2</fullName>
    </recommendedName>
    <alternativeName>
        <fullName evidence="6">Cleavage and polyadenylation specificity factor 100 kDa subunit</fullName>
    </alternativeName>
</protein>
<dbReference type="SUPFAM" id="SSF56281">
    <property type="entry name" value="Metallo-hydrolase/oxidoreductase"/>
    <property type="match status" value="1"/>
</dbReference>
<dbReference type="Pfam" id="PF07521">
    <property type="entry name" value="RMMBL"/>
    <property type="match status" value="1"/>
</dbReference>
<dbReference type="InterPro" id="IPR022712">
    <property type="entry name" value="Beta_Casp"/>
</dbReference>
<reference evidence="9" key="2">
    <citation type="submission" date="2015-02" db="UniProtKB">
        <authorList>
            <consortium name="EnsemblMetazoa"/>
        </authorList>
    </citation>
    <scope>IDENTIFICATION</scope>
</reference>
<dbReference type="PANTHER" id="PTHR45922:SF1">
    <property type="entry name" value="CLEAVAGE AND POLYADENYLATION SPECIFICITY FACTOR SUBUNIT 2"/>
    <property type="match status" value="1"/>
</dbReference>
<dbReference type="SMART" id="SM01027">
    <property type="entry name" value="Beta-Casp"/>
    <property type="match status" value="1"/>
</dbReference>
<comment type="similarity">
    <text evidence="2 6">Belongs to the metallo-beta-lactamase superfamily. RNA-metabolizing metallo-beta-lactamase-like family. CPSF2/YSH1 subfamily.</text>
</comment>
<dbReference type="GO" id="GO:0006398">
    <property type="term" value="P:mRNA 3'-end processing by stem-loop binding and cleavage"/>
    <property type="evidence" value="ECO:0007669"/>
    <property type="project" value="InterPro"/>
</dbReference>
<comment type="subcellular location">
    <subcellularLocation>
        <location evidence="1 6">Nucleus</location>
    </subcellularLocation>
</comment>
<dbReference type="FunFam" id="3.60.15.10:FF:000008">
    <property type="entry name" value="Cleavage and polyadenylation specificity factor subunit 2"/>
    <property type="match status" value="1"/>
</dbReference>
<organism evidence="9 10">
    <name type="scientific">Strigamia maritima</name>
    <name type="common">European centipede</name>
    <name type="synonym">Geophilus maritimus</name>
    <dbReference type="NCBI Taxonomy" id="126957"/>
    <lineage>
        <taxon>Eukaryota</taxon>
        <taxon>Metazoa</taxon>
        <taxon>Ecdysozoa</taxon>
        <taxon>Arthropoda</taxon>
        <taxon>Myriapoda</taxon>
        <taxon>Chilopoda</taxon>
        <taxon>Pleurostigmophora</taxon>
        <taxon>Geophilomorpha</taxon>
        <taxon>Linotaeniidae</taxon>
        <taxon>Strigamia</taxon>
    </lineage>
</organism>
<dbReference type="AlphaFoldDB" id="T1J0U4"/>
<name>T1J0U4_STRMM</name>
<feature type="region of interest" description="Disordered" evidence="7">
    <location>
        <begin position="637"/>
        <end position="658"/>
    </location>
</feature>
<evidence type="ECO:0000313" key="10">
    <source>
        <dbReference type="Proteomes" id="UP000014500"/>
    </source>
</evidence>
<evidence type="ECO:0000256" key="4">
    <source>
        <dbReference type="ARBA" id="ARBA00022884"/>
    </source>
</evidence>
<evidence type="ECO:0000256" key="1">
    <source>
        <dbReference type="ARBA" id="ARBA00004123"/>
    </source>
</evidence>
<dbReference type="HOGENOM" id="CLU_002227_1_1_1"/>
<dbReference type="InterPro" id="IPR035639">
    <property type="entry name" value="CPSF2_MBL"/>
</dbReference>
<dbReference type="InterPro" id="IPR027075">
    <property type="entry name" value="CPSF2"/>
</dbReference>
<feature type="region of interest" description="Disordered" evidence="7">
    <location>
        <begin position="396"/>
        <end position="434"/>
    </location>
</feature>